<feature type="compositionally biased region" description="Basic residues" evidence="11">
    <location>
        <begin position="414"/>
        <end position="439"/>
    </location>
</feature>
<feature type="chain" id="PRO_5018188771" description="alpha-L-fucosidase" evidence="12">
    <location>
        <begin position="21"/>
        <end position="941"/>
    </location>
</feature>
<dbReference type="InterPro" id="IPR000933">
    <property type="entry name" value="Glyco_hydro_29"/>
</dbReference>
<feature type="compositionally biased region" description="Polar residues" evidence="11">
    <location>
        <begin position="256"/>
        <end position="266"/>
    </location>
</feature>
<accession>A0A3M6TW72</accession>
<feature type="compositionally biased region" description="Basic and acidic residues" evidence="11">
    <location>
        <begin position="30"/>
        <end position="43"/>
    </location>
</feature>
<dbReference type="InterPro" id="IPR017853">
    <property type="entry name" value="GH"/>
</dbReference>
<keyword evidence="9" id="KW-0325">Glycoprotein</keyword>
<proteinExistence type="inferred from homology"/>
<feature type="region of interest" description="Disordered" evidence="11">
    <location>
        <begin position="104"/>
        <end position="176"/>
    </location>
</feature>
<keyword evidence="7 12" id="KW-0732">Signal</keyword>
<feature type="compositionally biased region" description="Basic and acidic residues" evidence="11">
    <location>
        <begin position="296"/>
        <end position="309"/>
    </location>
</feature>
<keyword evidence="8" id="KW-0378">Hydrolase</keyword>
<dbReference type="InterPro" id="IPR057739">
    <property type="entry name" value="Glyco_hydro_29_N"/>
</dbReference>
<comment type="similarity">
    <text evidence="4">Belongs to the glycosyl hydrolase 29 family.</text>
</comment>
<feature type="domain" description="Glycoside hydrolase family 29 N-terminal" evidence="13">
    <location>
        <begin position="494"/>
        <end position="835"/>
    </location>
</feature>
<evidence type="ECO:0000256" key="4">
    <source>
        <dbReference type="ARBA" id="ARBA00007951"/>
    </source>
</evidence>
<evidence type="ECO:0000256" key="10">
    <source>
        <dbReference type="ARBA" id="ARBA00023295"/>
    </source>
</evidence>
<dbReference type="GO" id="GO:0016139">
    <property type="term" value="P:glycoside catabolic process"/>
    <property type="evidence" value="ECO:0007669"/>
    <property type="project" value="TreeGrafter"/>
</dbReference>
<evidence type="ECO:0000259" key="14">
    <source>
        <dbReference type="Pfam" id="PF16757"/>
    </source>
</evidence>
<evidence type="ECO:0000256" key="5">
    <source>
        <dbReference type="ARBA" id="ARBA00011881"/>
    </source>
</evidence>
<dbReference type="GO" id="GO:0005764">
    <property type="term" value="C:lysosome"/>
    <property type="evidence" value="ECO:0007669"/>
    <property type="project" value="TreeGrafter"/>
</dbReference>
<gene>
    <name evidence="15" type="ORF">pdam_00020734</name>
</gene>
<organism evidence="15 16">
    <name type="scientific">Pocillopora damicornis</name>
    <name type="common">Cauliflower coral</name>
    <name type="synonym">Millepora damicornis</name>
    <dbReference type="NCBI Taxonomy" id="46731"/>
    <lineage>
        <taxon>Eukaryota</taxon>
        <taxon>Metazoa</taxon>
        <taxon>Cnidaria</taxon>
        <taxon>Anthozoa</taxon>
        <taxon>Hexacorallia</taxon>
        <taxon>Scleractinia</taxon>
        <taxon>Astrocoeniina</taxon>
        <taxon>Pocilloporidae</taxon>
        <taxon>Pocillopora</taxon>
    </lineage>
</organism>
<dbReference type="AlphaFoldDB" id="A0A3M6TW72"/>
<feature type="compositionally biased region" description="Basic and acidic residues" evidence="11">
    <location>
        <begin position="133"/>
        <end position="143"/>
    </location>
</feature>
<feature type="compositionally biased region" description="Basic residues" evidence="11">
    <location>
        <begin position="459"/>
        <end position="474"/>
    </location>
</feature>
<dbReference type="SUPFAM" id="SSF51445">
    <property type="entry name" value="(Trans)glycosidases"/>
    <property type="match status" value="1"/>
</dbReference>
<comment type="caution">
    <text evidence="15">The sequence shown here is derived from an EMBL/GenBank/DDBJ whole genome shotgun (WGS) entry which is preliminary data.</text>
</comment>
<evidence type="ECO:0000313" key="16">
    <source>
        <dbReference type="Proteomes" id="UP000275408"/>
    </source>
</evidence>
<dbReference type="Pfam" id="PF16757">
    <property type="entry name" value="Fucosidase_C"/>
    <property type="match status" value="1"/>
</dbReference>
<evidence type="ECO:0000259" key="13">
    <source>
        <dbReference type="Pfam" id="PF01120"/>
    </source>
</evidence>
<feature type="compositionally biased region" description="Basic residues" evidence="11">
    <location>
        <begin position="268"/>
        <end position="295"/>
    </location>
</feature>
<feature type="region of interest" description="Disordered" evidence="11">
    <location>
        <begin position="410"/>
        <end position="501"/>
    </location>
</feature>
<evidence type="ECO:0000256" key="2">
    <source>
        <dbReference type="ARBA" id="ARBA00000419"/>
    </source>
</evidence>
<dbReference type="EC" id="3.2.1.51" evidence="6"/>
<evidence type="ECO:0000256" key="9">
    <source>
        <dbReference type="ARBA" id="ARBA00023180"/>
    </source>
</evidence>
<dbReference type="Proteomes" id="UP000275408">
    <property type="component" value="Unassembled WGS sequence"/>
</dbReference>
<dbReference type="Pfam" id="PF01120">
    <property type="entry name" value="Alpha_L_fucos"/>
    <property type="match status" value="1"/>
</dbReference>
<evidence type="ECO:0000256" key="3">
    <source>
        <dbReference type="ARBA" id="ARBA00004071"/>
    </source>
</evidence>
<dbReference type="Gene3D" id="3.20.20.80">
    <property type="entry name" value="Glycosidases"/>
    <property type="match status" value="1"/>
</dbReference>
<feature type="signal peptide" evidence="12">
    <location>
        <begin position="1"/>
        <end position="20"/>
    </location>
</feature>
<dbReference type="SMART" id="SM00812">
    <property type="entry name" value="Alpha_L_fucos"/>
    <property type="match status" value="1"/>
</dbReference>
<protein>
    <recommendedName>
        <fullName evidence="6">alpha-L-fucosidase</fullName>
        <ecNumber evidence="6">3.2.1.51</ecNumber>
    </recommendedName>
</protein>
<dbReference type="STRING" id="46731.A0A3M6TW72"/>
<sequence>MCRSFVVLICFLAAVETVWSSADPRGTNRLHGETRNEQDERVHFRGRTKQTSKGQSKDKDNSLNLGNILFDREQLKKYVLDYLWKHHERDPETDTTMNKEEGTFSQTDKIQFGNHHNRLEPSASSTKSKQRRVQNDNRQEHISKKSFHQHQSHTTPKQRTSSSGQTRFHSYQRDHPKHWLSKKFHLPVYYSVKEVNGKENFILDHPLSSDSKSRKRKSKLGGKESRYIDGLTGGKGNKVARTLHNHKAEKRENSLSERSVTNSFPRSPTHRKATVQKNKSHKSGRSHHKGTKLKHHLNDQKEGKNGLRHEKSRKSKKSNKRDFIAILPPKDVKIEGFDVERVHSHSSHEKRKTVGSKIKRVRHLKSKKNLEVTSVAKDVIIRKSSSSVKLSNRKHGRKVAKISHRIDHHDAKVTKRKESHSRKVTKETKKKRIKSHFHKSSKEYKAIRKSFVGPPASKSHPHLKKDKKYHHKREKSIEHNEKTSNGHKRHKTAKSKDSKSMKFSPSWKSLDRRKIPSWYDEAKFGIFVHWGLYSVPSFDNEWFWYNWKSLKKKKYVDFVEKNYPPGFSYNQFAPMFKAEFFDANKWAKLVARSGARYFVFTSKHHEGYTNWNSSAAWNWNSVDVGPHRNIVDELARAFRNLEDPHIKFGLYYSLFEWFNPRFLKDKANDFKTDGYVQAVVKPQLYNLINTYKPDYLWSDGDSAANASYWRSEEFLAWLFNESPVKDTVVVNDRWGRGCRCRHGGVYTGQDRYNPGKLQKMKWENAMTIDRRSWGFRREANLKDYFSIEELIKQLVSTVSCGGNLLMNVGPASDGTIAPIFQERLTQMGDWLKVNGHAIYKTKPWRAQNDSANGDVWYTSKGSHVYAIALRWPTSGKLVLGDPIFTPDETQVRMLGTENDLKWKHGSKHKSGKRKIEIHVPVIPLSELPCLWAWVFKLSNVR</sequence>
<feature type="domain" description="Alpha-L-fucosidase C-terminal" evidence="14">
    <location>
        <begin position="847"/>
        <end position="937"/>
    </location>
</feature>
<evidence type="ECO:0000256" key="8">
    <source>
        <dbReference type="ARBA" id="ARBA00022801"/>
    </source>
</evidence>
<comment type="catalytic activity">
    <reaction evidence="1">
        <text>a neolactoside IV(2)-alpha-Fuc-nLc4Cer(d18:1(4E)) + H2O = a neolactoside nLc4Cer(d18:1(4E)) + L-fucose</text>
        <dbReference type="Rhea" id="RHEA:48224"/>
        <dbReference type="ChEBI" id="CHEBI:2181"/>
        <dbReference type="ChEBI" id="CHEBI:15377"/>
        <dbReference type="ChEBI" id="CHEBI:17006"/>
        <dbReference type="ChEBI" id="CHEBI:28691"/>
    </reaction>
    <physiologicalReaction direction="left-to-right" evidence="1">
        <dbReference type="Rhea" id="RHEA:48225"/>
    </physiologicalReaction>
</comment>
<dbReference type="OrthoDB" id="6039950at2759"/>
<dbReference type="PANTHER" id="PTHR10030">
    <property type="entry name" value="ALPHA-L-FUCOSIDASE"/>
    <property type="match status" value="1"/>
</dbReference>
<dbReference type="PANTHER" id="PTHR10030:SF37">
    <property type="entry name" value="ALPHA-L-FUCOSIDASE-RELATED"/>
    <property type="match status" value="1"/>
</dbReference>
<comment type="catalytic activity">
    <reaction evidence="2">
        <text>a neolactoside IV(2)-alpha-Fuc-nLc4Cer(d18:0) + H2O = a neolactoside nLc4Cer(d18:0) + L-fucose</text>
        <dbReference type="Rhea" id="RHEA:49308"/>
        <dbReference type="ChEBI" id="CHEBI:2181"/>
        <dbReference type="ChEBI" id="CHEBI:15377"/>
        <dbReference type="ChEBI" id="CHEBI:91119"/>
        <dbReference type="ChEBI" id="CHEBI:91121"/>
    </reaction>
    <physiologicalReaction direction="left-to-right" evidence="2">
        <dbReference type="Rhea" id="RHEA:49309"/>
    </physiologicalReaction>
</comment>
<dbReference type="InterPro" id="IPR031919">
    <property type="entry name" value="Fucosidase_C"/>
</dbReference>
<dbReference type="PRINTS" id="PR00741">
    <property type="entry name" value="GLHYDRLASE29"/>
</dbReference>
<dbReference type="InterPro" id="IPR016286">
    <property type="entry name" value="FUC_metazoa-typ"/>
</dbReference>
<dbReference type="GO" id="GO:0006004">
    <property type="term" value="P:fucose metabolic process"/>
    <property type="evidence" value="ECO:0007669"/>
    <property type="project" value="InterPro"/>
</dbReference>
<comment type="function">
    <text evidence="3">Alpha-L-fucosidase is responsible for hydrolyzing the alpha-1,6-linked fucose joined to the reducing-end N-acetylglucosamine of the carbohydrate moieties of glycoproteins.</text>
</comment>
<feature type="compositionally biased region" description="Basic and acidic residues" evidence="11">
    <location>
        <begin position="475"/>
        <end position="484"/>
    </location>
</feature>
<dbReference type="Gene3D" id="2.60.40.1180">
    <property type="entry name" value="Golgi alpha-mannosidase II"/>
    <property type="match status" value="1"/>
</dbReference>
<evidence type="ECO:0000256" key="1">
    <source>
        <dbReference type="ARBA" id="ARBA00000321"/>
    </source>
</evidence>
<reference evidence="15 16" key="1">
    <citation type="journal article" date="2018" name="Sci. Rep.">
        <title>Comparative analysis of the Pocillopora damicornis genome highlights role of immune system in coral evolution.</title>
        <authorList>
            <person name="Cunning R."/>
            <person name="Bay R.A."/>
            <person name="Gillette P."/>
            <person name="Baker A.C."/>
            <person name="Traylor-Knowles N."/>
        </authorList>
    </citation>
    <scope>NUCLEOTIDE SEQUENCE [LARGE SCALE GENOMIC DNA]</scope>
    <source>
        <strain evidence="15">RSMAS</strain>
        <tissue evidence="15">Whole animal</tissue>
    </source>
</reference>
<evidence type="ECO:0000313" key="15">
    <source>
        <dbReference type="EMBL" id="RMX45655.1"/>
    </source>
</evidence>
<keyword evidence="10" id="KW-0326">Glycosidase</keyword>
<feature type="compositionally biased region" description="Polar residues" evidence="11">
    <location>
        <begin position="152"/>
        <end position="169"/>
    </location>
</feature>
<keyword evidence="16" id="KW-1185">Reference proteome</keyword>
<dbReference type="InterPro" id="IPR013780">
    <property type="entry name" value="Glyco_hydro_b"/>
</dbReference>
<feature type="compositionally biased region" description="Basic residues" evidence="11">
    <location>
        <begin position="310"/>
        <end position="319"/>
    </location>
</feature>
<dbReference type="FunFam" id="2.60.40.1180:FF:000013">
    <property type="entry name" value="Alpha-L-fucosidase"/>
    <property type="match status" value="1"/>
</dbReference>
<evidence type="ECO:0000256" key="12">
    <source>
        <dbReference type="SAM" id="SignalP"/>
    </source>
</evidence>
<dbReference type="EMBL" id="RCHS01002806">
    <property type="protein sequence ID" value="RMX45655.1"/>
    <property type="molecule type" value="Genomic_DNA"/>
</dbReference>
<evidence type="ECO:0000256" key="7">
    <source>
        <dbReference type="ARBA" id="ARBA00022729"/>
    </source>
</evidence>
<dbReference type="FunFam" id="3.20.20.80:FF:000027">
    <property type="entry name" value="Alpha-L-fucosidase"/>
    <property type="match status" value="1"/>
</dbReference>
<evidence type="ECO:0000256" key="11">
    <source>
        <dbReference type="SAM" id="MobiDB-lite"/>
    </source>
</evidence>
<evidence type="ECO:0000256" key="6">
    <source>
        <dbReference type="ARBA" id="ARBA00012662"/>
    </source>
</evidence>
<name>A0A3M6TW72_POCDA</name>
<feature type="region of interest" description="Disordered" evidence="11">
    <location>
        <begin position="203"/>
        <end position="325"/>
    </location>
</feature>
<comment type="subunit">
    <text evidence="5">Homotetramer.</text>
</comment>
<feature type="region of interest" description="Disordered" evidence="11">
    <location>
        <begin position="22"/>
        <end position="63"/>
    </location>
</feature>
<dbReference type="GO" id="GO:0004560">
    <property type="term" value="F:alpha-L-fucosidase activity"/>
    <property type="evidence" value="ECO:0007669"/>
    <property type="project" value="UniProtKB-EC"/>
</dbReference>